<keyword evidence="6" id="KW-1185">Reference proteome</keyword>
<proteinExistence type="predicted"/>
<dbReference type="GO" id="GO:0015074">
    <property type="term" value="P:DNA integration"/>
    <property type="evidence" value="ECO:0007669"/>
    <property type="project" value="InterPro"/>
</dbReference>
<feature type="region of interest" description="Disordered" evidence="3">
    <location>
        <begin position="749"/>
        <end position="779"/>
    </location>
</feature>
<feature type="compositionally biased region" description="Polar residues" evidence="3">
    <location>
        <begin position="169"/>
        <end position="180"/>
    </location>
</feature>
<organism evidence="5 6">
    <name type="scientific">Phytophthora fragariaefolia</name>
    <dbReference type="NCBI Taxonomy" id="1490495"/>
    <lineage>
        <taxon>Eukaryota</taxon>
        <taxon>Sar</taxon>
        <taxon>Stramenopiles</taxon>
        <taxon>Oomycota</taxon>
        <taxon>Peronosporomycetes</taxon>
        <taxon>Peronosporales</taxon>
        <taxon>Peronosporaceae</taxon>
        <taxon>Phytophthora</taxon>
    </lineage>
</organism>
<dbReference type="PROSITE" id="PS50994">
    <property type="entry name" value="INTEGRASE"/>
    <property type="match status" value="1"/>
</dbReference>
<evidence type="ECO:0000313" key="5">
    <source>
        <dbReference type="EMBL" id="GMF44886.1"/>
    </source>
</evidence>
<dbReference type="Proteomes" id="UP001165121">
    <property type="component" value="Unassembled WGS sequence"/>
</dbReference>
<evidence type="ECO:0000256" key="3">
    <source>
        <dbReference type="SAM" id="MobiDB-lite"/>
    </source>
</evidence>
<protein>
    <submittedName>
        <fullName evidence="5">Unnamed protein product</fullName>
    </submittedName>
</protein>
<dbReference type="OrthoDB" id="123609at2759"/>
<dbReference type="PANTHER" id="PTHR42648">
    <property type="entry name" value="TRANSPOSASE, PUTATIVE-RELATED"/>
    <property type="match status" value="1"/>
</dbReference>
<dbReference type="InterPro" id="IPR001584">
    <property type="entry name" value="Integrase_cat-core"/>
</dbReference>
<dbReference type="PANTHER" id="PTHR42648:SF28">
    <property type="entry name" value="TRANSPOSON-ENCODED PROTEIN WITH RIBONUCLEASE H-LIKE AND RETROVIRUS ZINC FINGER-LIKE DOMAINS"/>
    <property type="match status" value="1"/>
</dbReference>
<evidence type="ECO:0000259" key="4">
    <source>
        <dbReference type="PROSITE" id="PS50994"/>
    </source>
</evidence>
<dbReference type="InterPro" id="IPR013103">
    <property type="entry name" value="RVT_2"/>
</dbReference>
<dbReference type="GO" id="GO:0046872">
    <property type="term" value="F:metal ion binding"/>
    <property type="evidence" value="ECO:0007669"/>
    <property type="project" value="UniProtKB-KW"/>
</dbReference>
<name>A0A9W6XTG1_9STRA</name>
<comment type="caution">
    <text evidence="5">The sequence shown here is derived from an EMBL/GenBank/DDBJ whole genome shotgun (WGS) entry which is preliminary data.</text>
</comment>
<evidence type="ECO:0000313" key="6">
    <source>
        <dbReference type="Proteomes" id="UP001165121"/>
    </source>
</evidence>
<dbReference type="AlphaFoldDB" id="A0A9W6XTG1"/>
<sequence>MQADPGRTRTGSNYGEESTAVARAMGDGNPGGAAATSTEVDQTTEMLQLLRGVVGRLDKLEESQTQIQKQLETKNGPKTISDSSLFESALGRGYRMHIDALSPAAPMQMPRRPAVAPQYFGLRHADVGAHDPGISELQRPYAVERDAQAAQEAPQPPAAPLSNPKWRMCSSNRAGRSATQMPARRNWRSARSTGRSSTLDWDPVFWAGVEGSTVKYYNKQVDSWWSQYPSLQYVMEKMLDAFKTNITPAQAMKLFTAPKDGKRSWPEYYMYLVAIPEATENSDYMVLTNIVRHASAELRTVLMAEVDQSRTDFLTHAEELAHFAQSWEAESTQKKSLGRETVNAKAGDNDGLWILDNASSRHLVNDESYIEDVEEYSDACVQPNGEPLNITKRGKVTLRVTACGEEQVMELNDVDLAKDVPGAHGFCGGVGRRAARHAAGLPLSHLNYDTVELLAKDPSSGIYLTDHKRVNCLTCAEGKQTKSRRSKKDTGTHSPIDRVGGVICSDLKGPMTPKARLGNRYMVNFVDFKSNYCRVFLARTKDAAAKLFEHFLVFFEREFNCKVHVLRTDSGREYEKVDLICKRTGVTRQRSEARNQFSNGKAERMRRTIMNMARCMIFACGLPLKFWGDAVQYAAYILNRAPTNSNLGRASPLKVLTGKSPPLGEIVVFGSPCTVYRDPRTKNFAQRAQTALIVDVGEETKGYRVYLPKDRVMVTTQHVTNIESLDKEQNLQVQRLYLQGDETLEGDEAHEIEGQAPVAEATSARSKKKRASSKKTPWARERHVTRSVAKNAEGVTNEATQLQEPVNDVVNCVTEHDPKSYQVAMRSKLKHKWLAAMAEELRALEDNGVWRVVPACPAKHGDVPNAYVQADKEAELDIFLRLPRGMMIPDNVRKRLGVANDSELVLELMKALYGLKQAGRLWNQLLHKTLIKLGFAQSLTDMCVYHRRREGVLVVVGVYIDDLLVTKMQQQADDVFFGELTELPIKDLGPASKFLGMRVTYNEDEGYDFDQELAIEEMLREHGMESAHSVRTPIGAESNEIDEASDQLLPTSGGDGAVHAT</sequence>
<feature type="domain" description="Integrase catalytic" evidence="4">
    <location>
        <begin position="491"/>
        <end position="660"/>
    </location>
</feature>
<reference evidence="5" key="1">
    <citation type="submission" date="2023-04" db="EMBL/GenBank/DDBJ databases">
        <title>Phytophthora fragariaefolia NBRC 109709.</title>
        <authorList>
            <person name="Ichikawa N."/>
            <person name="Sato H."/>
            <person name="Tonouchi N."/>
        </authorList>
    </citation>
    <scope>NUCLEOTIDE SEQUENCE</scope>
    <source>
        <strain evidence="5">NBRC 109709</strain>
    </source>
</reference>
<feature type="region of interest" description="Disordered" evidence="3">
    <location>
        <begin position="1"/>
        <end position="40"/>
    </location>
</feature>
<dbReference type="InterPro" id="IPR057670">
    <property type="entry name" value="SH3_retrovirus"/>
</dbReference>
<feature type="region of interest" description="Disordered" evidence="3">
    <location>
        <begin position="145"/>
        <end position="193"/>
    </location>
</feature>
<dbReference type="GO" id="GO:0003676">
    <property type="term" value="F:nucleic acid binding"/>
    <property type="evidence" value="ECO:0007669"/>
    <property type="project" value="InterPro"/>
</dbReference>
<dbReference type="InterPro" id="IPR012337">
    <property type="entry name" value="RNaseH-like_sf"/>
</dbReference>
<dbReference type="SUPFAM" id="SSF53098">
    <property type="entry name" value="Ribonuclease H-like"/>
    <property type="match status" value="1"/>
</dbReference>
<keyword evidence="2" id="KW-0378">Hydrolase</keyword>
<dbReference type="GO" id="GO:0016787">
    <property type="term" value="F:hydrolase activity"/>
    <property type="evidence" value="ECO:0007669"/>
    <property type="project" value="UniProtKB-KW"/>
</dbReference>
<evidence type="ECO:0000256" key="2">
    <source>
        <dbReference type="ARBA" id="ARBA00022801"/>
    </source>
</evidence>
<dbReference type="Pfam" id="PF25597">
    <property type="entry name" value="SH3_retrovirus"/>
    <property type="match status" value="1"/>
</dbReference>
<dbReference type="InterPro" id="IPR036397">
    <property type="entry name" value="RNaseH_sf"/>
</dbReference>
<keyword evidence="1" id="KW-0479">Metal-binding</keyword>
<gene>
    <name evidence="5" type="ORF">Pfra01_001585300</name>
</gene>
<dbReference type="InterPro" id="IPR039537">
    <property type="entry name" value="Retrotran_Ty1/copia-like"/>
</dbReference>
<accession>A0A9W6XTG1</accession>
<evidence type="ECO:0000256" key="1">
    <source>
        <dbReference type="ARBA" id="ARBA00022723"/>
    </source>
</evidence>
<dbReference type="EMBL" id="BSXT01001739">
    <property type="protein sequence ID" value="GMF44886.1"/>
    <property type="molecule type" value="Genomic_DNA"/>
</dbReference>
<dbReference type="Gene3D" id="3.30.420.10">
    <property type="entry name" value="Ribonuclease H-like superfamily/Ribonuclease H"/>
    <property type="match status" value="1"/>
</dbReference>
<dbReference type="Pfam" id="PF07727">
    <property type="entry name" value="RVT_2"/>
    <property type="match status" value="1"/>
</dbReference>